<dbReference type="OrthoDB" id="2472181at2"/>
<dbReference type="PANTHER" id="PTHR45527:SF1">
    <property type="entry name" value="FATTY ACID SYNTHASE"/>
    <property type="match status" value="1"/>
</dbReference>
<dbReference type="AlphaFoldDB" id="A0A3A4KJ74"/>
<dbReference type="InterPro" id="IPR000873">
    <property type="entry name" value="AMP-dep_synth/lig_dom"/>
</dbReference>
<dbReference type="InterPro" id="IPR010071">
    <property type="entry name" value="AA_adenyl_dom"/>
</dbReference>
<comment type="caution">
    <text evidence="3">The sequence shown here is derived from an EMBL/GenBank/DDBJ whole genome shotgun (WGS) entry which is preliminary data.</text>
</comment>
<dbReference type="Gene3D" id="2.30.38.10">
    <property type="entry name" value="Luciferase, Domain 3"/>
    <property type="match status" value="1"/>
</dbReference>
<dbReference type="NCBIfam" id="TIGR01733">
    <property type="entry name" value="AA-adenyl-dom"/>
    <property type="match status" value="1"/>
</dbReference>
<protein>
    <submittedName>
        <fullName evidence="3">Amino acid adenylation domain-containing protein</fullName>
    </submittedName>
</protein>
<dbReference type="Pfam" id="PF00501">
    <property type="entry name" value="AMP-binding"/>
    <property type="match status" value="1"/>
</dbReference>
<dbReference type="SUPFAM" id="SSF56801">
    <property type="entry name" value="Acetyl-CoA synthetase-like"/>
    <property type="match status" value="1"/>
</dbReference>
<name>A0A3A4KJ74_9NOCA</name>
<dbReference type="EMBL" id="QZFU01000045">
    <property type="protein sequence ID" value="RJO69223.1"/>
    <property type="molecule type" value="Genomic_DNA"/>
</dbReference>
<keyword evidence="4" id="KW-1185">Reference proteome</keyword>
<dbReference type="GO" id="GO:0043041">
    <property type="term" value="P:amino acid activation for nonribosomal peptide biosynthetic process"/>
    <property type="evidence" value="ECO:0007669"/>
    <property type="project" value="TreeGrafter"/>
</dbReference>
<proteinExistence type="predicted"/>
<dbReference type="GO" id="GO:0031177">
    <property type="term" value="F:phosphopantetheine binding"/>
    <property type="evidence" value="ECO:0007669"/>
    <property type="project" value="TreeGrafter"/>
</dbReference>
<organism evidence="3 4">
    <name type="scientific">Nocardia panacis</name>
    <dbReference type="NCBI Taxonomy" id="2340916"/>
    <lineage>
        <taxon>Bacteria</taxon>
        <taxon>Bacillati</taxon>
        <taxon>Actinomycetota</taxon>
        <taxon>Actinomycetes</taxon>
        <taxon>Mycobacteriales</taxon>
        <taxon>Nocardiaceae</taxon>
        <taxon>Nocardia</taxon>
    </lineage>
</organism>
<dbReference type="GO" id="GO:0005737">
    <property type="term" value="C:cytoplasm"/>
    <property type="evidence" value="ECO:0007669"/>
    <property type="project" value="TreeGrafter"/>
</dbReference>
<dbReference type="PROSITE" id="PS00455">
    <property type="entry name" value="AMP_BINDING"/>
    <property type="match status" value="1"/>
</dbReference>
<feature type="domain" description="AMP-dependent synthetase/ligase" evidence="1">
    <location>
        <begin position="36"/>
        <end position="374"/>
    </location>
</feature>
<accession>A0A3A4KJ74</accession>
<sequence>MITLSASPAALAAHRLLNDTAVECPDRTIPEVFDGIAARYPAEPAVVAGARTYTYAELGAAADRLSARLVGVGVGHGTVVAVSMGRTFDLIVALLAILKSGGVYLPIDRTWPASRLAGILAESDCLHAVSDELADIARLPRLAVLVVGEPRADDRSAPAIDAACAADDLAYIVFTSGSTGVPKGVPISHRAVNRLVHAPNYVELGPGVRILQLSAVIFDAATFEIWGALLTGGACVLYPGGRLSLSALERVIVAGGVTTTFLTTALFNTVVDERPQVLDPVRTVLSGGEAQSLPHVMRAFERWGPGKVVNAYGPTECTTFALCYRVDIAPGDEVPIGSPLQNTGVYLIRGQRLCEPGVVGEICLAGPGLADGYLGAPRLSARQFVRCRIDGVECRLYRTGDRGTLVDGRILFRGREDDQVKIRGFRIELGEITHQLGRCAGIGQCFVTVVDDGAGERILAAFLSAADPALTVASVRAHLAKTLPGYMIPSRITVVDTMPLGPTGKVDRAALLAENPSGAVVSGVER</sequence>
<evidence type="ECO:0000259" key="1">
    <source>
        <dbReference type="Pfam" id="PF00501"/>
    </source>
</evidence>
<dbReference type="InterPro" id="IPR020845">
    <property type="entry name" value="AMP-binding_CS"/>
</dbReference>
<dbReference type="Gene3D" id="3.30.300.30">
    <property type="match status" value="1"/>
</dbReference>
<reference evidence="3 4" key="1">
    <citation type="submission" date="2018-09" db="EMBL/GenBank/DDBJ databases">
        <title>YIM PH21274 draft genome.</title>
        <authorList>
            <person name="Miao C."/>
        </authorList>
    </citation>
    <scope>NUCLEOTIDE SEQUENCE [LARGE SCALE GENOMIC DNA]</scope>
    <source>
        <strain evidence="3 4">YIM PH 21724</strain>
    </source>
</reference>
<dbReference type="RefSeq" id="WP_120044805.1">
    <property type="nucleotide sequence ID" value="NZ_QZFU01000045.1"/>
</dbReference>
<evidence type="ECO:0000313" key="4">
    <source>
        <dbReference type="Proteomes" id="UP000266677"/>
    </source>
</evidence>
<dbReference type="InterPro" id="IPR025110">
    <property type="entry name" value="AMP-bd_C"/>
</dbReference>
<evidence type="ECO:0000259" key="2">
    <source>
        <dbReference type="Pfam" id="PF13193"/>
    </source>
</evidence>
<dbReference type="Proteomes" id="UP000266677">
    <property type="component" value="Unassembled WGS sequence"/>
</dbReference>
<dbReference type="GO" id="GO:0044550">
    <property type="term" value="P:secondary metabolite biosynthetic process"/>
    <property type="evidence" value="ECO:0007669"/>
    <property type="project" value="TreeGrafter"/>
</dbReference>
<feature type="domain" description="AMP-binding enzyme C-terminal" evidence="2">
    <location>
        <begin position="435"/>
        <end position="505"/>
    </location>
</feature>
<dbReference type="PANTHER" id="PTHR45527">
    <property type="entry name" value="NONRIBOSOMAL PEPTIDE SYNTHETASE"/>
    <property type="match status" value="1"/>
</dbReference>
<dbReference type="InterPro" id="IPR045851">
    <property type="entry name" value="AMP-bd_C_sf"/>
</dbReference>
<dbReference type="Pfam" id="PF13193">
    <property type="entry name" value="AMP-binding_C"/>
    <property type="match status" value="1"/>
</dbReference>
<gene>
    <name evidence="3" type="ORF">D5S18_31730</name>
</gene>
<evidence type="ECO:0000313" key="3">
    <source>
        <dbReference type="EMBL" id="RJO69223.1"/>
    </source>
</evidence>
<dbReference type="Gene3D" id="3.40.50.980">
    <property type="match status" value="2"/>
</dbReference>